<dbReference type="PRINTS" id="PR00077">
    <property type="entry name" value="GPDHDRGNASE"/>
</dbReference>
<keyword evidence="3 7" id="KW-0520">NAD</keyword>
<dbReference type="AlphaFoldDB" id="A0A1Y1UH70"/>
<dbReference type="Gene3D" id="1.10.1040.10">
    <property type="entry name" value="N-(1-d-carboxylethyl)-l-norvaline Dehydrogenase, domain 2"/>
    <property type="match status" value="1"/>
</dbReference>
<dbReference type="Pfam" id="PF01210">
    <property type="entry name" value="NAD_Gly3P_dh_N"/>
    <property type="match status" value="1"/>
</dbReference>
<dbReference type="Gene3D" id="3.40.50.720">
    <property type="entry name" value="NAD(P)-binding Rossmann-like Domain"/>
    <property type="match status" value="1"/>
</dbReference>
<feature type="binding site" evidence="6">
    <location>
        <begin position="270"/>
        <end position="271"/>
    </location>
    <ligand>
        <name>substrate</name>
    </ligand>
</feature>
<dbReference type="RefSeq" id="XP_021870905.1">
    <property type="nucleotide sequence ID" value="XM_022015990.1"/>
</dbReference>
<organism evidence="12 13">
    <name type="scientific">Kockovaella imperatae</name>
    <dbReference type="NCBI Taxonomy" id="4999"/>
    <lineage>
        <taxon>Eukaryota</taxon>
        <taxon>Fungi</taxon>
        <taxon>Dikarya</taxon>
        <taxon>Basidiomycota</taxon>
        <taxon>Agaricomycotina</taxon>
        <taxon>Tremellomycetes</taxon>
        <taxon>Tremellales</taxon>
        <taxon>Cuniculitremaceae</taxon>
        <taxon>Kockovaella</taxon>
    </lineage>
</organism>
<dbReference type="InParanoid" id="A0A1Y1UH70"/>
<dbReference type="InterPro" id="IPR013328">
    <property type="entry name" value="6PGD_dom2"/>
</dbReference>
<name>A0A1Y1UH70_9TREE</name>
<dbReference type="Pfam" id="PF07479">
    <property type="entry name" value="NAD_Gly3P_dh_C"/>
    <property type="match status" value="1"/>
</dbReference>
<dbReference type="PROSITE" id="PS00957">
    <property type="entry name" value="NAD_G3PDH"/>
    <property type="match status" value="1"/>
</dbReference>
<feature type="binding site" evidence="7">
    <location>
        <position position="98"/>
    </location>
    <ligand>
        <name>NAD(+)</name>
        <dbReference type="ChEBI" id="CHEBI:57540"/>
    </ligand>
</feature>
<keyword evidence="2 8" id="KW-0560">Oxidoreductase</keyword>
<dbReference type="PANTHER" id="PTHR11728">
    <property type="entry name" value="GLYCEROL-3-PHOSPHATE DEHYDROGENASE"/>
    <property type="match status" value="1"/>
</dbReference>
<dbReference type="PANTHER" id="PTHR11728:SF8">
    <property type="entry name" value="GLYCEROL-3-PHOSPHATE DEHYDROGENASE [NAD(+)]-RELATED"/>
    <property type="match status" value="1"/>
</dbReference>
<feature type="binding site" evidence="7">
    <location>
        <position position="299"/>
    </location>
    <ligand>
        <name>NAD(+)</name>
        <dbReference type="ChEBI" id="CHEBI:57540"/>
    </ligand>
</feature>
<keyword evidence="13" id="KW-1185">Reference proteome</keyword>
<evidence type="ECO:0000259" key="11">
    <source>
        <dbReference type="Pfam" id="PF07479"/>
    </source>
</evidence>
<dbReference type="GO" id="GO:0042803">
    <property type="term" value="F:protein homodimerization activity"/>
    <property type="evidence" value="ECO:0007669"/>
    <property type="project" value="InterPro"/>
</dbReference>
<comment type="caution">
    <text evidence="12">The sequence shown here is derived from an EMBL/GenBank/DDBJ whole genome shotgun (WGS) entry which is preliminary data.</text>
</comment>
<dbReference type="EC" id="1.1.1.8" evidence="9"/>
<dbReference type="GO" id="GO:0005634">
    <property type="term" value="C:nucleus"/>
    <property type="evidence" value="ECO:0007669"/>
    <property type="project" value="TreeGrafter"/>
</dbReference>
<evidence type="ECO:0000256" key="3">
    <source>
        <dbReference type="ARBA" id="ARBA00023027"/>
    </source>
</evidence>
<evidence type="ECO:0000256" key="2">
    <source>
        <dbReference type="ARBA" id="ARBA00023002"/>
    </source>
</evidence>
<dbReference type="GO" id="GO:0046168">
    <property type="term" value="P:glycerol-3-phosphate catabolic process"/>
    <property type="evidence" value="ECO:0007669"/>
    <property type="project" value="UniProtKB-UniRule"/>
</dbReference>
<feature type="binding site" evidence="7">
    <location>
        <position position="297"/>
    </location>
    <ligand>
        <name>NAD(+)</name>
        <dbReference type="ChEBI" id="CHEBI:57540"/>
    </ligand>
</feature>
<accession>A0A1Y1UH70</accession>
<feature type="active site" description="Proton acceptor" evidence="5">
    <location>
        <position position="205"/>
    </location>
</feature>
<protein>
    <recommendedName>
        <fullName evidence="9">Glycerol-3-phosphate dehydrogenase [NAD(+)]</fullName>
        <ecNumber evidence="9">1.1.1.8</ecNumber>
    </recommendedName>
</protein>
<feature type="domain" description="Glycerol-3-phosphate dehydrogenase NAD-dependent C-terminal" evidence="11">
    <location>
        <begin position="194"/>
        <end position="339"/>
    </location>
</feature>
<dbReference type="FunFam" id="1.10.1040.10:FF:000004">
    <property type="entry name" value="Glycerol-3-phosphate dehydrogenase [NAD(+)]"/>
    <property type="match status" value="1"/>
</dbReference>
<dbReference type="Proteomes" id="UP000193218">
    <property type="component" value="Unassembled WGS sequence"/>
</dbReference>
<dbReference type="GO" id="GO:0051287">
    <property type="term" value="F:NAD binding"/>
    <property type="evidence" value="ECO:0007669"/>
    <property type="project" value="UniProtKB-UniRule"/>
</dbReference>
<gene>
    <name evidence="12" type="ORF">BD324DRAFT_627350</name>
</gene>
<dbReference type="SUPFAM" id="SSF48179">
    <property type="entry name" value="6-phosphogluconate dehydrogenase C-terminal domain-like"/>
    <property type="match status" value="1"/>
</dbReference>
<evidence type="ECO:0000256" key="4">
    <source>
        <dbReference type="ARBA" id="ARBA00048683"/>
    </source>
</evidence>
<feature type="domain" description="Glycerol-3-phosphate dehydrogenase NAD-dependent N-terminal" evidence="10">
    <location>
        <begin position="6"/>
        <end position="173"/>
    </location>
</feature>
<evidence type="ECO:0000256" key="8">
    <source>
        <dbReference type="RuleBase" id="RU000437"/>
    </source>
</evidence>
<feature type="binding site" evidence="7">
    <location>
        <position position="42"/>
    </location>
    <ligand>
        <name>NAD(+)</name>
        <dbReference type="ChEBI" id="CHEBI:57540"/>
    </ligand>
</feature>
<dbReference type="InterPro" id="IPR006168">
    <property type="entry name" value="G3P_DH_NAD-dep"/>
</dbReference>
<dbReference type="InterPro" id="IPR017751">
    <property type="entry name" value="G3P_DH_NAD-dep_euk"/>
</dbReference>
<dbReference type="SUPFAM" id="SSF51735">
    <property type="entry name" value="NAD(P)-binding Rossmann-fold domains"/>
    <property type="match status" value="1"/>
</dbReference>
<feature type="binding site" evidence="6">
    <location>
        <position position="121"/>
    </location>
    <ligand>
        <name>substrate</name>
    </ligand>
</feature>
<reference evidence="12 13" key="1">
    <citation type="submission" date="2017-03" db="EMBL/GenBank/DDBJ databases">
        <title>Widespread Adenine N6-methylation of Active Genes in Fungi.</title>
        <authorList>
            <consortium name="DOE Joint Genome Institute"/>
            <person name="Mondo S.J."/>
            <person name="Dannebaum R.O."/>
            <person name="Kuo R.C."/>
            <person name="Louie K.B."/>
            <person name="Bewick A.J."/>
            <person name="Labutti K."/>
            <person name="Haridas S."/>
            <person name="Kuo A."/>
            <person name="Salamov A."/>
            <person name="Ahrendt S.R."/>
            <person name="Lau R."/>
            <person name="Bowen B.P."/>
            <person name="Lipzen A."/>
            <person name="Sullivan W."/>
            <person name="Andreopoulos W.B."/>
            <person name="Clum A."/>
            <person name="Lindquist E."/>
            <person name="Daum C."/>
            <person name="Northen T.R."/>
            <person name="Ramamoorthy G."/>
            <person name="Schmitz R.J."/>
            <person name="Gryganskyi A."/>
            <person name="Culley D."/>
            <person name="Magnuson J."/>
            <person name="James T.Y."/>
            <person name="O'Malley M.A."/>
            <person name="Stajich J.E."/>
            <person name="Spatafora J.W."/>
            <person name="Visel A."/>
            <person name="Grigoriev I.V."/>
        </authorList>
    </citation>
    <scope>NUCLEOTIDE SEQUENCE [LARGE SCALE GENOMIC DNA]</scope>
    <source>
        <strain evidence="12 13">NRRL Y-17943</strain>
    </source>
</reference>
<evidence type="ECO:0000256" key="7">
    <source>
        <dbReference type="PIRSR" id="PIRSR000114-3"/>
    </source>
</evidence>
<dbReference type="PIRSF" id="PIRSF000114">
    <property type="entry name" value="Glycerol-3-P_dh"/>
    <property type="match status" value="1"/>
</dbReference>
<dbReference type="InterPro" id="IPR011128">
    <property type="entry name" value="G3P_DH_NAD-dep_N"/>
</dbReference>
<evidence type="ECO:0000256" key="1">
    <source>
        <dbReference type="ARBA" id="ARBA00011009"/>
    </source>
</evidence>
<evidence type="ECO:0000256" key="9">
    <source>
        <dbReference type="RuleBase" id="RU361243"/>
    </source>
</evidence>
<dbReference type="InterPro" id="IPR036291">
    <property type="entry name" value="NAD(P)-bd_dom_sf"/>
</dbReference>
<dbReference type="EMBL" id="NBSH01000007">
    <property type="protein sequence ID" value="ORX36836.1"/>
    <property type="molecule type" value="Genomic_DNA"/>
</dbReference>
<evidence type="ECO:0000256" key="5">
    <source>
        <dbReference type="PIRSR" id="PIRSR000114-1"/>
    </source>
</evidence>
<dbReference type="STRING" id="4999.A0A1Y1UH70"/>
<evidence type="ECO:0000313" key="12">
    <source>
        <dbReference type="EMBL" id="ORX36836.1"/>
    </source>
</evidence>
<dbReference type="InterPro" id="IPR008927">
    <property type="entry name" value="6-PGluconate_DH-like_C_sf"/>
</dbReference>
<dbReference type="GO" id="GO:0005829">
    <property type="term" value="C:cytosol"/>
    <property type="evidence" value="ECO:0007669"/>
    <property type="project" value="TreeGrafter"/>
</dbReference>
<dbReference type="NCBIfam" id="TIGR03376">
    <property type="entry name" value="glycerol3P_DH"/>
    <property type="match status" value="1"/>
</dbReference>
<dbReference type="InterPro" id="IPR006109">
    <property type="entry name" value="G3P_DH_NAD-dep_C"/>
</dbReference>
<dbReference type="GeneID" id="33557799"/>
<dbReference type="GO" id="GO:0005975">
    <property type="term" value="P:carbohydrate metabolic process"/>
    <property type="evidence" value="ECO:0007669"/>
    <property type="project" value="InterPro"/>
</dbReference>
<evidence type="ECO:0000256" key="6">
    <source>
        <dbReference type="PIRSR" id="PIRSR000114-2"/>
    </source>
</evidence>
<dbReference type="GO" id="GO:0141152">
    <property type="term" value="F:glycerol-3-phosphate dehydrogenase (NAD+) activity"/>
    <property type="evidence" value="ECO:0007669"/>
    <property type="project" value="UniProtKB-UniRule"/>
</dbReference>
<evidence type="ECO:0000313" key="13">
    <source>
        <dbReference type="Proteomes" id="UP000193218"/>
    </source>
</evidence>
<dbReference type="FunFam" id="3.40.50.720:FF:000365">
    <property type="entry name" value="Glycerol-3-phosphate dehydrogenase [NAD(+)]"/>
    <property type="match status" value="1"/>
</dbReference>
<feature type="binding site" evidence="7">
    <location>
        <begin position="10"/>
        <end position="15"/>
    </location>
    <ligand>
        <name>NAD(+)</name>
        <dbReference type="ChEBI" id="CHEBI:57540"/>
    </ligand>
</feature>
<evidence type="ECO:0000259" key="10">
    <source>
        <dbReference type="Pfam" id="PF01210"/>
    </source>
</evidence>
<dbReference type="OrthoDB" id="10263760at2759"/>
<sequence length="343" mass="37619">MGKERVAIIGSGNWGSAIARIAGQNAKIHADVFEERVPIWVFEEQVDGKKLTEIINTTHVNAKYLPGIKLPENVVAVPDVIESVKDATALVFVLPHQFLGGVLQSLEGKIEKGVKAISLIKGVDVEGSDIHIYADVIEKRLGVSCSALSGANIADEVAIDKFSETTVGYRKKEEGELWQRLFATPNFRVNIVADVAGVSLCGALKNIVAVAAGLVDGLEYGNNSKAAIMRIGLIEMKNFCLEFFDDVKVETFLEESAGVADLITSCLGGRNRKTAEAFVKTKKPFDQLEKEMLNGQKLQGIHTAKDVHNFLHSRNRIEGYPLFETIYQICWHDTPVDKLTARL</sequence>
<feature type="binding site" evidence="7">
    <location>
        <position position="270"/>
    </location>
    <ligand>
        <name>NAD(+)</name>
        <dbReference type="ChEBI" id="CHEBI:57540"/>
    </ligand>
</feature>
<comment type="similarity">
    <text evidence="1 8">Belongs to the NAD-dependent glycerol-3-phosphate dehydrogenase family.</text>
</comment>
<dbReference type="FunCoup" id="A0A1Y1UH70">
    <property type="interactions" value="270"/>
</dbReference>
<proteinExistence type="inferred from homology"/>
<comment type="catalytic activity">
    <reaction evidence="4 9">
        <text>sn-glycerol 3-phosphate + NAD(+) = dihydroxyacetone phosphate + NADH + H(+)</text>
        <dbReference type="Rhea" id="RHEA:11092"/>
        <dbReference type="ChEBI" id="CHEBI:15378"/>
        <dbReference type="ChEBI" id="CHEBI:57540"/>
        <dbReference type="ChEBI" id="CHEBI:57597"/>
        <dbReference type="ChEBI" id="CHEBI:57642"/>
        <dbReference type="ChEBI" id="CHEBI:57945"/>
        <dbReference type="EC" id="1.1.1.8"/>
    </reaction>
</comment>
<feature type="binding site" evidence="7">
    <location>
        <position position="154"/>
    </location>
    <ligand>
        <name>NAD(+)</name>
        <dbReference type="ChEBI" id="CHEBI:57540"/>
    </ligand>
</feature>